<reference evidence="1" key="1">
    <citation type="submission" date="2023-01" db="EMBL/GenBank/DDBJ databases">
        <title>Genome assembly of the deep-sea coral Lophelia pertusa.</title>
        <authorList>
            <person name="Herrera S."/>
            <person name="Cordes E."/>
        </authorList>
    </citation>
    <scope>NUCLEOTIDE SEQUENCE</scope>
    <source>
        <strain evidence="1">USNM1676648</strain>
        <tissue evidence="1">Polyp</tissue>
    </source>
</reference>
<evidence type="ECO:0000313" key="1">
    <source>
        <dbReference type="EMBL" id="KAJ7350220.1"/>
    </source>
</evidence>
<evidence type="ECO:0000313" key="2">
    <source>
        <dbReference type="Proteomes" id="UP001163046"/>
    </source>
</evidence>
<organism evidence="1 2">
    <name type="scientific">Desmophyllum pertusum</name>
    <dbReference type="NCBI Taxonomy" id="174260"/>
    <lineage>
        <taxon>Eukaryota</taxon>
        <taxon>Metazoa</taxon>
        <taxon>Cnidaria</taxon>
        <taxon>Anthozoa</taxon>
        <taxon>Hexacorallia</taxon>
        <taxon>Scleractinia</taxon>
        <taxon>Caryophylliina</taxon>
        <taxon>Caryophylliidae</taxon>
        <taxon>Desmophyllum</taxon>
    </lineage>
</organism>
<protein>
    <submittedName>
        <fullName evidence="1">Uncharacterized protein</fullName>
    </submittedName>
</protein>
<accession>A0A9W9YHV2</accession>
<dbReference type="Proteomes" id="UP001163046">
    <property type="component" value="Unassembled WGS sequence"/>
</dbReference>
<keyword evidence="2" id="KW-1185">Reference proteome</keyword>
<name>A0A9W9YHV2_9CNID</name>
<gene>
    <name evidence="1" type="ORF">OS493_037741</name>
</gene>
<dbReference type="EMBL" id="MU827377">
    <property type="protein sequence ID" value="KAJ7350220.1"/>
    <property type="molecule type" value="Genomic_DNA"/>
</dbReference>
<dbReference type="AlphaFoldDB" id="A0A9W9YHV2"/>
<proteinExistence type="predicted"/>
<comment type="caution">
    <text evidence="1">The sequence shown here is derived from an EMBL/GenBank/DDBJ whole genome shotgun (WGS) entry which is preliminary data.</text>
</comment>
<sequence length="87" mass="9756">MAVIGVDVDRSFSTRKIIFLFLNPRFPAGAFAGNRCVVSFYSQWTTLLVVWIMGVAVVDRDDGIAEHPDGLIWRDLAFVLSYKYSPG</sequence>